<dbReference type="EMBL" id="BJTG01000003">
    <property type="protein sequence ID" value="GEJ56829.1"/>
    <property type="molecule type" value="Genomic_DNA"/>
</dbReference>
<keyword evidence="4" id="KW-1185">Reference proteome</keyword>
<dbReference type="GO" id="GO:0003676">
    <property type="term" value="F:nucleic acid binding"/>
    <property type="evidence" value="ECO:0007669"/>
    <property type="project" value="InterPro"/>
</dbReference>
<dbReference type="InterPro" id="IPR002711">
    <property type="entry name" value="HNH"/>
</dbReference>
<reference evidence="4" key="1">
    <citation type="journal article" date="2020" name="Appl. Environ. Microbiol.">
        <title>Diazotrophic Anaeromyxobacter Isolates from Soils.</title>
        <authorList>
            <person name="Masuda Y."/>
            <person name="Yamanaka H."/>
            <person name="Xu Z.X."/>
            <person name="Shiratori Y."/>
            <person name="Aono T."/>
            <person name="Amachi S."/>
            <person name="Senoo K."/>
            <person name="Itoh H."/>
        </authorList>
    </citation>
    <scope>NUCLEOTIDE SEQUENCE [LARGE SCALE GENOMIC DNA]</scope>
    <source>
        <strain evidence="4">R267</strain>
    </source>
</reference>
<feature type="domain" description="HNH nuclease" evidence="2">
    <location>
        <begin position="274"/>
        <end position="331"/>
    </location>
</feature>
<dbReference type="AlphaFoldDB" id="A0A7I9VL48"/>
<evidence type="ECO:0000256" key="1">
    <source>
        <dbReference type="SAM" id="MobiDB-lite"/>
    </source>
</evidence>
<sequence length="372" mass="39920">MTDAKDLSRLLADLLRREQHALADFLVALSAFDRERRWLELGYTSCFYFLHRELGLSKGAAFYRKTAAELLQSYPELIEPLRDGRLCLSNVAELAKVITPENRAEVVPRFFHASKQEAKEVAAELRPAEVAPRREVVTAVRCSAARAAPELVSAAVAAPASAPAAPQAKAVDFAQAVHPENQPERVAAPSPDEIEPLTAELRRLHFTVSKRFLAKLAAARDALSHSHPGASTEAVLEAGLDLLLAAKAKRKGLVAKPRETAPRLSSRPRHTPAAVKRAVWARDGGCCQWPVASGGVCGSTTRLELDHVLPVARGGESTVENLRVVCRVHNQLAAREFFGVARMARFAAKAPPHASAPACAGGGGGREAGDSA</sequence>
<dbReference type="InterPro" id="IPR003615">
    <property type="entry name" value="HNH_nuc"/>
</dbReference>
<feature type="region of interest" description="Disordered" evidence="1">
    <location>
        <begin position="352"/>
        <end position="372"/>
    </location>
</feature>
<evidence type="ECO:0000259" key="2">
    <source>
        <dbReference type="SMART" id="SM00507"/>
    </source>
</evidence>
<dbReference type="GO" id="GO:0008270">
    <property type="term" value="F:zinc ion binding"/>
    <property type="evidence" value="ECO:0007669"/>
    <property type="project" value="InterPro"/>
</dbReference>
<evidence type="ECO:0000313" key="4">
    <source>
        <dbReference type="Proteomes" id="UP000503640"/>
    </source>
</evidence>
<dbReference type="Proteomes" id="UP000503640">
    <property type="component" value="Unassembled WGS sequence"/>
</dbReference>
<dbReference type="Gene3D" id="1.10.30.50">
    <property type="match status" value="1"/>
</dbReference>
<accession>A0A7I9VL48</accession>
<protein>
    <recommendedName>
        <fullName evidence="2">HNH nuclease domain-containing protein</fullName>
    </recommendedName>
</protein>
<gene>
    <name evidence="3" type="ORF">AMYX_15700</name>
</gene>
<dbReference type="SMART" id="SM00507">
    <property type="entry name" value="HNHc"/>
    <property type="match status" value="1"/>
</dbReference>
<dbReference type="CDD" id="cd00085">
    <property type="entry name" value="HNHc"/>
    <property type="match status" value="1"/>
</dbReference>
<dbReference type="GO" id="GO:0004519">
    <property type="term" value="F:endonuclease activity"/>
    <property type="evidence" value="ECO:0007669"/>
    <property type="project" value="InterPro"/>
</dbReference>
<evidence type="ECO:0000313" key="3">
    <source>
        <dbReference type="EMBL" id="GEJ56829.1"/>
    </source>
</evidence>
<dbReference type="Pfam" id="PF01844">
    <property type="entry name" value="HNH"/>
    <property type="match status" value="1"/>
</dbReference>
<name>A0A7I9VL48_9BACT</name>
<proteinExistence type="predicted"/>
<comment type="caution">
    <text evidence="3">The sequence shown here is derived from an EMBL/GenBank/DDBJ whole genome shotgun (WGS) entry which is preliminary data.</text>
</comment>
<dbReference type="RefSeq" id="WP_176064302.1">
    <property type="nucleotide sequence ID" value="NZ_BJTG01000003.1"/>
</dbReference>
<organism evidence="3 4">
    <name type="scientific">Anaeromyxobacter diazotrophicus</name>
    <dbReference type="NCBI Taxonomy" id="2590199"/>
    <lineage>
        <taxon>Bacteria</taxon>
        <taxon>Pseudomonadati</taxon>
        <taxon>Myxococcota</taxon>
        <taxon>Myxococcia</taxon>
        <taxon>Myxococcales</taxon>
        <taxon>Cystobacterineae</taxon>
        <taxon>Anaeromyxobacteraceae</taxon>
        <taxon>Anaeromyxobacter</taxon>
    </lineage>
</organism>